<organism evidence="1 2">
    <name type="scientific">Fumia xinanensis</name>
    <dbReference type="NCBI Taxonomy" id="2763659"/>
    <lineage>
        <taxon>Bacteria</taxon>
        <taxon>Bacillati</taxon>
        <taxon>Bacillota</taxon>
        <taxon>Clostridia</taxon>
        <taxon>Eubacteriales</taxon>
        <taxon>Oscillospiraceae</taxon>
        <taxon>Fumia</taxon>
    </lineage>
</organism>
<evidence type="ECO:0000313" key="2">
    <source>
        <dbReference type="Proteomes" id="UP000610760"/>
    </source>
</evidence>
<proteinExistence type="predicted"/>
<reference evidence="1" key="1">
    <citation type="submission" date="2020-08" db="EMBL/GenBank/DDBJ databases">
        <title>Genome public.</title>
        <authorList>
            <person name="Liu C."/>
            <person name="Sun Q."/>
        </authorList>
    </citation>
    <scope>NUCLEOTIDE SEQUENCE</scope>
    <source>
        <strain evidence="1">NSJ-33</strain>
    </source>
</reference>
<dbReference type="Proteomes" id="UP000610760">
    <property type="component" value="Unassembled WGS sequence"/>
</dbReference>
<dbReference type="EMBL" id="JACRSV010000001">
    <property type="protein sequence ID" value="MBC8558876.1"/>
    <property type="molecule type" value="Genomic_DNA"/>
</dbReference>
<sequence length="99" mass="11244">MIKIYGYSDDLVEIENSTYKEDEIGCYDKDVRIRFVDGTIIRVGYGKSELAVWYIVVEEQGTAKQTLTICDNEEAEIYSDIFAIDSEVKGHSLIKHKGA</sequence>
<accession>A0A926E058</accession>
<dbReference type="RefSeq" id="WP_249293774.1">
    <property type="nucleotide sequence ID" value="NZ_JACRSV010000001.1"/>
</dbReference>
<name>A0A926E058_9FIRM</name>
<gene>
    <name evidence="1" type="ORF">H8710_02205</name>
</gene>
<evidence type="ECO:0000313" key="1">
    <source>
        <dbReference type="EMBL" id="MBC8558876.1"/>
    </source>
</evidence>
<keyword evidence="2" id="KW-1185">Reference proteome</keyword>
<dbReference type="AlphaFoldDB" id="A0A926E058"/>
<comment type="caution">
    <text evidence="1">The sequence shown here is derived from an EMBL/GenBank/DDBJ whole genome shotgun (WGS) entry which is preliminary data.</text>
</comment>
<protein>
    <submittedName>
        <fullName evidence="1">Uncharacterized protein</fullName>
    </submittedName>
</protein>